<proteinExistence type="predicted"/>
<keyword evidence="1" id="KW-0472">Membrane</keyword>
<feature type="transmembrane region" description="Helical" evidence="1">
    <location>
        <begin position="37"/>
        <end position="59"/>
    </location>
</feature>
<feature type="transmembrane region" description="Helical" evidence="1">
    <location>
        <begin position="12"/>
        <end position="31"/>
    </location>
</feature>
<keyword evidence="1" id="KW-1133">Transmembrane helix</keyword>
<dbReference type="Proteomes" id="UP000018466">
    <property type="component" value="Unassembled WGS sequence"/>
</dbReference>
<evidence type="ECO:0000313" key="3">
    <source>
        <dbReference type="Proteomes" id="UP000018466"/>
    </source>
</evidence>
<keyword evidence="3" id="KW-1185">Reference proteome</keyword>
<dbReference type="RefSeq" id="WP_009532971.1">
    <property type="nucleotide sequence ID" value="NZ_JH590863.1"/>
</dbReference>
<evidence type="ECO:0000313" key="2">
    <source>
        <dbReference type="EMBL" id="EHO16439.1"/>
    </source>
</evidence>
<sequence>MSNYKTLHRLFVLRIAFELLVALLVVVTFLSKRYFSQFGMFFLIALLSAGALWLVFYFIQVRTDREHLLNHKRLQALRETDTDLYRLQRFYLTRVIPAERLVLGIAAILGIAQFHMS</sequence>
<dbReference type="GeneID" id="86940899"/>
<name>A0AA37DG19_9FIRM</name>
<keyword evidence="1" id="KW-0812">Transmembrane</keyword>
<feature type="transmembrane region" description="Helical" evidence="1">
    <location>
        <begin position="98"/>
        <end position="116"/>
    </location>
</feature>
<accession>A0AA37DG19</accession>
<dbReference type="AlphaFoldDB" id="A0AA37DG19"/>
<organism evidence="2 3">
    <name type="scientific">Stomatobaculum longum</name>
    <dbReference type="NCBI Taxonomy" id="796942"/>
    <lineage>
        <taxon>Bacteria</taxon>
        <taxon>Bacillati</taxon>
        <taxon>Bacillota</taxon>
        <taxon>Clostridia</taxon>
        <taxon>Lachnospirales</taxon>
        <taxon>Lachnospiraceae</taxon>
        <taxon>Stomatobaculum</taxon>
    </lineage>
</organism>
<reference evidence="2 3" key="1">
    <citation type="submission" date="2011-10" db="EMBL/GenBank/DDBJ databases">
        <title>The Genome Sequence of Lachnospiraceae bacterium ACC2.</title>
        <authorList>
            <consortium name="The Broad Institute Genome Sequencing Platform"/>
            <person name="Earl A."/>
            <person name="Ward D."/>
            <person name="Feldgarden M."/>
            <person name="Gevers D."/>
            <person name="Sizova M."/>
            <person name="Hazen A."/>
            <person name="Epstein S."/>
            <person name="Young S.K."/>
            <person name="Zeng Q."/>
            <person name="Gargeya S."/>
            <person name="Fitzgerald M."/>
            <person name="Haas B."/>
            <person name="Abouelleil A."/>
            <person name="Alvarado L."/>
            <person name="Arachchi H.M."/>
            <person name="Berlin A."/>
            <person name="Brown A."/>
            <person name="Chapman S.B."/>
            <person name="Chen Z."/>
            <person name="Dunbar C."/>
            <person name="Freedman E."/>
            <person name="Gearin G."/>
            <person name="Goldberg J."/>
            <person name="Griggs A."/>
            <person name="Gujja S."/>
            <person name="Heiman D."/>
            <person name="Howarth C."/>
            <person name="Larson L."/>
            <person name="Lui A."/>
            <person name="MacDonald P.J.P."/>
            <person name="Montmayeur A."/>
            <person name="Murphy C."/>
            <person name="Neiman D."/>
            <person name="Pearson M."/>
            <person name="Priest M."/>
            <person name="Roberts A."/>
            <person name="Saif S."/>
            <person name="Shea T."/>
            <person name="Shenoy N."/>
            <person name="Sisk P."/>
            <person name="Stolte C."/>
            <person name="Sykes S."/>
            <person name="Wortman J."/>
            <person name="Nusbaum C."/>
            <person name="Birren B."/>
        </authorList>
    </citation>
    <scope>NUCLEOTIDE SEQUENCE [LARGE SCALE GENOMIC DNA]</scope>
    <source>
        <strain evidence="2 3">ACC2</strain>
    </source>
</reference>
<protein>
    <submittedName>
        <fullName evidence="2">Uncharacterized protein</fullName>
    </submittedName>
</protein>
<dbReference type="EMBL" id="AGEL01000007">
    <property type="protein sequence ID" value="EHO16439.1"/>
    <property type="molecule type" value="Genomic_DNA"/>
</dbReference>
<evidence type="ECO:0000256" key="1">
    <source>
        <dbReference type="SAM" id="Phobius"/>
    </source>
</evidence>
<comment type="caution">
    <text evidence="2">The sequence shown here is derived from an EMBL/GenBank/DDBJ whole genome shotgun (WGS) entry which is preliminary data.</text>
</comment>
<gene>
    <name evidence="2" type="ORF">HMPREF9623_01138</name>
</gene>